<dbReference type="Proteomes" id="UP000061432">
    <property type="component" value="Chromosome"/>
</dbReference>
<dbReference type="InterPro" id="IPR007055">
    <property type="entry name" value="BON_dom"/>
</dbReference>
<reference evidence="6" key="2">
    <citation type="submission" date="2015-01" db="EMBL/GenBank/DDBJ databases">
        <title>Complete genome sequence of Methylobacterium aquaticum strain 22A.</title>
        <authorList>
            <person name="Tani A."/>
            <person name="Ogura Y."/>
            <person name="Hayashi T."/>
        </authorList>
    </citation>
    <scope>NUCLEOTIDE SEQUENCE [LARGE SCALE GENOMIC DNA]</scope>
    <source>
        <strain evidence="6">MA-22A</strain>
    </source>
</reference>
<dbReference type="KEGG" id="maqu:Maq22A_c27145"/>
<dbReference type="Pfam" id="PF00571">
    <property type="entry name" value="CBS"/>
    <property type="match status" value="2"/>
</dbReference>
<evidence type="ECO:0000256" key="2">
    <source>
        <dbReference type="PROSITE-ProRule" id="PRU00703"/>
    </source>
</evidence>
<dbReference type="Pfam" id="PF04972">
    <property type="entry name" value="BON"/>
    <property type="match status" value="1"/>
</dbReference>
<evidence type="ECO:0000259" key="3">
    <source>
        <dbReference type="PROSITE" id="PS50914"/>
    </source>
</evidence>
<evidence type="ECO:0000313" key="6">
    <source>
        <dbReference type="Proteomes" id="UP000061432"/>
    </source>
</evidence>
<dbReference type="PIRSF" id="PIRSF036990">
    <property type="entry name" value="UCP036990_CBS_BON"/>
    <property type="match status" value="1"/>
</dbReference>
<dbReference type="InterPro" id="IPR000644">
    <property type="entry name" value="CBS_dom"/>
</dbReference>
<dbReference type="InterPro" id="IPR017080">
    <property type="entry name" value="UCP036990_CBS_BON"/>
</dbReference>
<dbReference type="SMART" id="SM00116">
    <property type="entry name" value="CBS"/>
    <property type="match status" value="2"/>
</dbReference>
<dbReference type="InterPro" id="IPR014004">
    <property type="entry name" value="Transpt-assoc_nodulatn_dom_bac"/>
</dbReference>
<accession>A0A0C6FS53</accession>
<dbReference type="STRING" id="270351.Maq22A_c27145"/>
<dbReference type="CDD" id="cd04586">
    <property type="entry name" value="CBS_pair_BON_assoc"/>
    <property type="match status" value="1"/>
</dbReference>
<feature type="domain" description="BON" evidence="3">
    <location>
        <begin position="165"/>
        <end position="233"/>
    </location>
</feature>
<evidence type="ECO:0000313" key="5">
    <source>
        <dbReference type="EMBL" id="BAQ48279.1"/>
    </source>
</evidence>
<dbReference type="PANTHER" id="PTHR43080:SF26">
    <property type="entry name" value="REGULATORY PROTEIN"/>
    <property type="match status" value="1"/>
</dbReference>
<name>A0A0C6FS53_9HYPH</name>
<dbReference type="PATRIC" id="fig|270351.10.peg.5206"/>
<dbReference type="SUPFAM" id="SSF54631">
    <property type="entry name" value="CBS-domain pair"/>
    <property type="match status" value="1"/>
</dbReference>
<protein>
    <submittedName>
        <fullName evidence="5">CBS-domain-containing membrane protein</fullName>
    </submittedName>
</protein>
<dbReference type="PROSITE" id="PS50914">
    <property type="entry name" value="BON"/>
    <property type="match status" value="1"/>
</dbReference>
<dbReference type="InterPro" id="IPR046342">
    <property type="entry name" value="CBS_dom_sf"/>
</dbReference>
<evidence type="ECO:0000259" key="4">
    <source>
        <dbReference type="PROSITE" id="PS51371"/>
    </source>
</evidence>
<reference evidence="5 6" key="1">
    <citation type="journal article" date="2015" name="Genome Announc.">
        <title>Complete Genome Sequence of Methylobacterium aquaticum Strain 22A, Isolated from Racomitrium japonicum Moss.</title>
        <authorList>
            <person name="Tani A."/>
            <person name="Ogura Y."/>
            <person name="Hayashi T."/>
            <person name="Kimbara K."/>
        </authorList>
    </citation>
    <scope>NUCLEOTIDE SEQUENCE [LARGE SCALE GENOMIC DNA]</scope>
    <source>
        <strain evidence="5 6">MA-22A</strain>
    </source>
</reference>
<sequence length="241" mass="26109">MRARDIMHRDVVTVTPETGLGAIARLLVEKRFGAVPVTDAGGRLVGIVSEADLLHREELGTERRRNRWLDAFASIETLANAYRSAHGRLARDVMARAVVTAGPDAPLSEIVDLMERRHIRRVPIVEAGPDGSERLIGIVTRGDLVRALATLIPVPAAAVTDCDLTDRHLRDMLLAELARQPWTDKTEGNVTVLDGVVHLWGAVTNEAEARALVTASAGIPGVVAVRDHTFVAHWGADPVML</sequence>
<dbReference type="Gene3D" id="3.10.580.10">
    <property type="entry name" value="CBS-domain"/>
    <property type="match status" value="1"/>
</dbReference>
<dbReference type="PANTHER" id="PTHR43080">
    <property type="entry name" value="CBS DOMAIN-CONTAINING PROTEIN CBSX3, MITOCHONDRIAL"/>
    <property type="match status" value="1"/>
</dbReference>
<feature type="domain" description="CBS" evidence="4">
    <location>
        <begin position="94"/>
        <end position="154"/>
    </location>
</feature>
<evidence type="ECO:0000256" key="1">
    <source>
        <dbReference type="ARBA" id="ARBA00023122"/>
    </source>
</evidence>
<dbReference type="SMART" id="SM00749">
    <property type="entry name" value="BON"/>
    <property type="match status" value="1"/>
</dbReference>
<dbReference type="OrthoDB" id="9783590at2"/>
<organism evidence="5 6">
    <name type="scientific">Methylobacterium aquaticum</name>
    <dbReference type="NCBI Taxonomy" id="270351"/>
    <lineage>
        <taxon>Bacteria</taxon>
        <taxon>Pseudomonadati</taxon>
        <taxon>Pseudomonadota</taxon>
        <taxon>Alphaproteobacteria</taxon>
        <taxon>Hyphomicrobiales</taxon>
        <taxon>Methylobacteriaceae</taxon>
        <taxon>Methylobacterium</taxon>
    </lineage>
</organism>
<dbReference type="InterPro" id="IPR051257">
    <property type="entry name" value="Diverse_CBS-Domain"/>
</dbReference>
<dbReference type="AlphaFoldDB" id="A0A0C6FS53"/>
<feature type="domain" description="CBS" evidence="4">
    <location>
        <begin position="7"/>
        <end position="63"/>
    </location>
</feature>
<dbReference type="EMBL" id="AP014704">
    <property type="protein sequence ID" value="BAQ48279.1"/>
    <property type="molecule type" value="Genomic_DNA"/>
</dbReference>
<gene>
    <name evidence="5" type="ORF">Maq22A_c27145</name>
</gene>
<proteinExistence type="predicted"/>
<keyword evidence="1 2" id="KW-0129">CBS domain</keyword>
<dbReference type="PROSITE" id="PS51371">
    <property type="entry name" value="CBS"/>
    <property type="match status" value="2"/>
</dbReference>
<dbReference type="RefSeq" id="WP_060849041.1">
    <property type="nucleotide sequence ID" value="NZ_AP014704.1"/>
</dbReference>
<dbReference type="Gene3D" id="3.30.1340.30">
    <property type="match status" value="1"/>
</dbReference>